<evidence type="ECO:0000313" key="2">
    <source>
        <dbReference type="Proteomes" id="UP001176941"/>
    </source>
</evidence>
<keyword evidence="2" id="KW-1185">Reference proteome</keyword>
<protein>
    <submittedName>
        <fullName evidence="1">Uncharacterized protein</fullName>
    </submittedName>
</protein>
<reference evidence="1" key="1">
    <citation type="submission" date="2023-04" db="EMBL/GenBank/DDBJ databases">
        <authorList>
            <consortium name="ELIXIR-Norway"/>
        </authorList>
    </citation>
    <scope>NUCLEOTIDE SEQUENCE [LARGE SCALE GENOMIC DNA]</scope>
</reference>
<accession>A0ABN8Y7Y9</accession>
<name>A0ABN8Y7Y9_RANTA</name>
<sequence>MDEEKETQSSEVLAQWSRRSCPASLPTPTLCQLARPFCRHQLPSAVSKVRFPDLSAQISGSARVSCCSLKALLGSRLASTAAFGIKKCKNILVAAICELVGSLEPRSRQPASHPPEAYSAELGSGEEGQAVAYRIIVKTRAKKASASVPQMIKELVFLSQNFLDPLAGTIWIVAFCVVLRR</sequence>
<organism evidence="1 2">
    <name type="scientific">Rangifer tarandus platyrhynchus</name>
    <name type="common">Svalbard reindeer</name>
    <dbReference type="NCBI Taxonomy" id="3082113"/>
    <lineage>
        <taxon>Eukaryota</taxon>
        <taxon>Metazoa</taxon>
        <taxon>Chordata</taxon>
        <taxon>Craniata</taxon>
        <taxon>Vertebrata</taxon>
        <taxon>Euteleostomi</taxon>
        <taxon>Mammalia</taxon>
        <taxon>Eutheria</taxon>
        <taxon>Laurasiatheria</taxon>
        <taxon>Artiodactyla</taxon>
        <taxon>Ruminantia</taxon>
        <taxon>Pecora</taxon>
        <taxon>Cervidae</taxon>
        <taxon>Odocoileinae</taxon>
        <taxon>Rangifer</taxon>
    </lineage>
</organism>
<dbReference type="Proteomes" id="UP001176941">
    <property type="component" value="Chromosome 15"/>
</dbReference>
<evidence type="ECO:0000313" key="1">
    <source>
        <dbReference type="EMBL" id="CAI9157346.1"/>
    </source>
</evidence>
<gene>
    <name evidence="1" type="ORF">MRATA1EN1_LOCUS6308</name>
</gene>
<dbReference type="EMBL" id="OX459951">
    <property type="protein sequence ID" value="CAI9157346.1"/>
    <property type="molecule type" value="Genomic_DNA"/>
</dbReference>
<proteinExistence type="predicted"/>